<evidence type="ECO:0000313" key="1">
    <source>
        <dbReference type="EMBL" id="MBB4652329.1"/>
    </source>
</evidence>
<dbReference type="PANTHER" id="PTHR34309">
    <property type="entry name" value="SLR1406 PROTEIN"/>
    <property type="match status" value="1"/>
</dbReference>
<dbReference type="RefSeq" id="WP_108610299.1">
    <property type="nucleotide sequence ID" value="NZ_BAAAVZ010000009.1"/>
</dbReference>
<dbReference type="Gene3D" id="3.30.450.150">
    <property type="entry name" value="Haem-degrading domain"/>
    <property type="match status" value="1"/>
</dbReference>
<name>A0ABR6L6B2_9HYPH</name>
<accession>A0ABR6L6B2</accession>
<dbReference type="PANTHER" id="PTHR34309:SF1">
    <property type="entry name" value="PROTEIN GLCG"/>
    <property type="match status" value="1"/>
</dbReference>
<comment type="caution">
    <text evidence="1">The sequence shown here is derived from an EMBL/GenBank/DDBJ whole genome shotgun (WGS) entry which is preliminary data.</text>
</comment>
<dbReference type="Pfam" id="PF03928">
    <property type="entry name" value="HbpS-like"/>
    <property type="match status" value="1"/>
</dbReference>
<proteinExistence type="predicted"/>
<protein>
    <submittedName>
        <fullName evidence="1">Glc operon protein GlcG</fullName>
    </submittedName>
</protein>
<organism evidence="1 2">
    <name type="scientific">Aminobacter niigataensis</name>
    <dbReference type="NCBI Taxonomy" id="83265"/>
    <lineage>
        <taxon>Bacteria</taxon>
        <taxon>Pseudomonadati</taxon>
        <taxon>Pseudomonadota</taxon>
        <taxon>Alphaproteobacteria</taxon>
        <taxon>Hyphomicrobiales</taxon>
        <taxon>Phyllobacteriaceae</taxon>
        <taxon>Aminobacter</taxon>
    </lineage>
</organism>
<keyword evidence="2" id="KW-1185">Reference proteome</keyword>
<dbReference type="EMBL" id="JACHOT010000006">
    <property type="protein sequence ID" value="MBB4652329.1"/>
    <property type="molecule type" value="Genomic_DNA"/>
</dbReference>
<dbReference type="Proteomes" id="UP000539538">
    <property type="component" value="Unassembled WGS sequence"/>
</dbReference>
<dbReference type="InterPro" id="IPR052517">
    <property type="entry name" value="GlcG_carb_metab_protein"/>
</dbReference>
<dbReference type="InterPro" id="IPR005624">
    <property type="entry name" value="PduO/GlcC-like"/>
</dbReference>
<evidence type="ECO:0000313" key="2">
    <source>
        <dbReference type="Proteomes" id="UP000539538"/>
    </source>
</evidence>
<sequence>MKSTTKIEQGDIERVLAAAVAEAASNGWNVSVAAVDPGGHLLGFIRRDGANAASAEVAVAKARTAAIFNGPTGALEDRIAGRPGVMTLPGATPLRGGLPLVAGGELVGAIGVSGVAPQQDEQIAQAGAAALG</sequence>
<dbReference type="SUPFAM" id="SSF143744">
    <property type="entry name" value="GlcG-like"/>
    <property type="match status" value="1"/>
</dbReference>
<reference evidence="1 2" key="1">
    <citation type="submission" date="2020-08" db="EMBL/GenBank/DDBJ databases">
        <title>Genomic Encyclopedia of Type Strains, Phase IV (KMG-IV): sequencing the most valuable type-strain genomes for metagenomic binning, comparative biology and taxonomic classification.</title>
        <authorList>
            <person name="Goeker M."/>
        </authorList>
    </citation>
    <scope>NUCLEOTIDE SEQUENCE [LARGE SCALE GENOMIC DNA]</scope>
    <source>
        <strain evidence="1 2">DSM 7050</strain>
    </source>
</reference>
<dbReference type="InterPro" id="IPR038084">
    <property type="entry name" value="PduO/GlcC-like_sf"/>
</dbReference>
<gene>
    <name evidence="1" type="ORF">GGQ99_004105</name>
</gene>